<dbReference type="Proteomes" id="UP000037460">
    <property type="component" value="Unassembled WGS sequence"/>
</dbReference>
<feature type="region of interest" description="Disordered" evidence="3">
    <location>
        <begin position="1400"/>
        <end position="1678"/>
    </location>
</feature>
<dbReference type="OrthoDB" id="264520at2759"/>
<dbReference type="PANTHER" id="PTHR38537:SF8">
    <property type="entry name" value="FILAMIN-A"/>
    <property type="match status" value="1"/>
</dbReference>
<feature type="compositionally biased region" description="Low complexity" evidence="3">
    <location>
        <begin position="1619"/>
        <end position="1629"/>
    </location>
</feature>
<evidence type="ECO:0000256" key="3">
    <source>
        <dbReference type="SAM" id="MobiDB-lite"/>
    </source>
</evidence>
<reference evidence="5" key="1">
    <citation type="journal article" date="2015" name="PLoS Genet.">
        <title>Genome Sequence and Transcriptome Analyses of Chrysochromulina tobin: Metabolic Tools for Enhanced Algal Fitness in the Prominent Order Prymnesiales (Haptophyceae).</title>
        <authorList>
            <person name="Hovde B.T."/>
            <person name="Deodato C.R."/>
            <person name="Hunsperger H.M."/>
            <person name="Ryken S.A."/>
            <person name="Yost W."/>
            <person name="Jha R.K."/>
            <person name="Patterson J."/>
            <person name="Monnat R.J. Jr."/>
            <person name="Barlow S.B."/>
            <person name="Starkenburg S.R."/>
            <person name="Cattolico R.A."/>
        </authorList>
    </citation>
    <scope>NUCLEOTIDE SEQUENCE</scope>
    <source>
        <strain evidence="5">CCMP291</strain>
    </source>
</reference>
<feature type="repeat" description="Filamin" evidence="2">
    <location>
        <begin position="338"/>
        <end position="423"/>
    </location>
</feature>
<dbReference type="EMBL" id="JWZX01003197">
    <property type="protein sequence ID" value="KOO23387.1"/>
    <property type="molecule type" value="Genomic_DNA"/>
</dbReference>
<feature type="compositionally biased region" description="Pro residues" evidence="3">
    <location>
        <begin position="1669"/>
        <end position="1678"/>
    </location>
</feature>
<dbReference type="InterPro" id="IPR044801">
    <property type="entry name" value="Filamin"/>
</dbReference>
<feature type="compositionally biased region" description="Pro residues" evidence="3">
    <location>
        <begin position="1465"/>
        <end position="1479"/>
    </location>
</feature>
<dbReference type="Gene3D" id="2.60.40.10">
    <property type="entry name" value="Immunoglobulins"/>
    <property type="match status" value="5"/>
</dbReference>
<feature type="repeat" description="Filamin" evidence="2">
    <location>
        <begin position="1282"/>
        <end position="1394"/>
    </location>
</feature>
<sequence>MGGGATNAKGFFQAAFCAGVSSPTKPLREPLRPVQGAANDIVFMYSTADGEGLTMAFPRQTGRFTIRARDRLFRAVPCSTEPFHVVVHGKQIVKPTITPNKDGSIGVEYSIAVCGTYKVHIRGGKKGTHVLGSPFTLVVKAAPVQPCQCAADGAGLRKARAGEQATFTLHRRDVNGEPIAKGTARFIVAFSLAEGDREYAEKQKEARGAYQTAATTKELQDKGGNADSHFTTKVVDKGDGTFSVTYTTQRSGRYRLHVTLGLAAPVEIHGSPFELNVAPAGIAAPSCELTDPTATPLGASVRAEAKVQRGADGDIRVSAVSREPDPIIAGKPFFLRVLARDALGNDVSLAPEAKTDESSSSHSVADFKAVLTAASGRSLPLSVVRLPCGQLEVRAVAFCAEPHTLHVSYNGVAIRRSPRPLTVCPGPLDLRHVTSVVDAGEAGRVAITAIARDVFGNEVGANLLGAAILPYGATAVPKTTDTGLGDRFEVPRPYAPPIRRGAEKAELAAAIAAAAASRAGTHAAMVAIVKSLFRAEEPAVEPATAPGGDDGIRVVAEATEGSSSSEVVLPPEWKAYLDKKEEKRVASGWELPTPPLTDPLTGEQRTGRCTFSTHELTKAGTYWLLLWAENHAGDPANPERAGANVDDLAPPTDKGARIVLLRTLIVSPGPFSLRHSQVRMPQQMEPPKAGQSFGLGILSFDKFGNPLRTGGNVKLSLKTAVSPPPSPLPTQPPPMTFQHIDHMDGMHEVRITTFRAGDHQLMLSAVPTAGSSTANAADATGRVLRLRVVAAELDPSKCVLKPLGADGLAFATTSSVSADRLRGGKGDSRRPPIALRAGQWASALLQCSDCYGNLRPAIAAIASGLQLELTEGLGSEDSLGLPLPPSQLRTEQRLNADGSIWLRYAPLGCGPRSLSIKLQSAHVVGSPLRLEVAAGAMQLRACELVGEGRSFCHQHEKANFRVLAKDGYGNQLTRGGEKFVVLIRREGNEGTADVSSSVRDDCDGSYAVEYTCETIGRHYVSVHHGSADGDELPGSPFVLRCLPGSAHLASCRFVAAHHGVRALMLERDLEALDDGKERLSLGTVGACGAKLKVQVRLRDKQGVATRMSAPRQLMLALLPEPRRPAEPECLPTGMAPPPIDLKATASAAKAHDSALLGWVASRWKAAASSLVGGSLPTVASFAPAAAPGGDDGIRVVASDAVSFEGAALACLERASQPRASLTEGSGDASAKPATALEDDGEVGDGIHEACLELRRVGRYRLVLVGNKGHSIGPPLATLEVGPGRAHANTCTVGGDSIDKGFVGQPFDFWLKAYDGAGNVIETGGEKVSVKVINMPGGMQQAPKVNVRDDGNGTYGLKFVPTVAGIYTLAVVLGKEQVGEAINVTVYRSPTSAANALKQLSVPPLPTGIPAMASARDGDAVKGSARGPNPLSSARRNSTTPRASARSSSPRGGAPVASTPRASSPRPGPTAAPCAEPPMRAPRAQSPRPGAREEKDSAKDSARDSAKEPSEKDTSPRNVTSFAPAPAPEVAKARVPPLPMGRTSPLRRDDFERAPVSARETSTHSSVAKGGSPSVPPLRPTGHAIFDRDLGSPKDKSDSNNIATKRAESARMAPRRASTPRAGSPRAGSPRAPPPATFSHRGERQHTPTGRSASPRASPVLKPRSAGAMPPLPPAEAPS</sequence>
<protein>
    <submittedName>
        <fullName evidence="4">Filamin-c isoform 4</fullName>
    </submittedName>
</protein>
<evidence type="ECO:0000313" key="5">
    <source>
        <dbReference type="Proteomes" id="UP000037460"/>
    </source>
</evidence>
<dbReference type="InterPro" id="IPR017868">
    <property type="entry name" value="Filamin/ABP280_repeat-like"/>
</dbReference>
<dbReference type="SMART" id="SM00557">
    <property type="entry name" value="IG_FLMN"/>
    <property type="match status" value="5"/>
</dbReference>
<dbReference type="GO" id="GO:0030036">
    <property type="term" value="P:actin cytoskeleton organization"/>
    <property type="evidence" value="ECO:0007669"/>
    <property type="project" value="InterPro"/>
</dbReference>
<feature type="repeat" description="Filamin" evidence="2">
    <location>
        <begin position="934"/>
        <end position="1041"/>
    </location>
</feature>
<evidence type="ECO:0000313" key="4">
    <source>
        <dbReference type="EMBL" id="KOO23387.1"/>
    </source>
</evidence>
<evidence type="ECO:0000256" key="1">
    <source>
        <dbReference type="ARBA" id="ARBA00022737"/>
    </source>
</evidence>
<dbReference type="PROSITE" id="PS50194">
    <property type="entry name" value="FILAMIN_REPEAT"/>
    <property type="match status" value="6"/>
</dbReference>
<dbReference type="PANTHER" id="PTHR38537">
    <property type="entry name" value="JITTERBUG, ISOFORM N"/>
    <property type="match status" value="1"/>
</dbReference>
<dbReference type="InterPro" id="IPR014756">
    <property type="entry name" value="Ig_E-set"/>
</dbReference>
<proteinExistence type="predicted"/>
<dbReference type="InterPro" id="IPR013783">
    <property type="entry name" value="Ig-like_fold"/>
</dbReference>
<keyword evidence="5" id="KW-1185">Reference proteome</keyword>
<feature type="region of interest" description="Disordered" evidence="3">
    <location>
        <begin position="1219"/>
        <end position="1239"/>
    </location>
</feature>
<name>A0A0M0JAK2_9EUKA</name>
<gene>
    <name evidence="4" type="ORF">Ctob_005642</name>
</gene>
<evidence type="ECO:0000256" key="2">
    <source>
        <dbReference type="PROSITE-ProRule" id="PRU00087"/>
    </source>
</evidence>
<dbReference type="SUPFAM" id="SSF81296">
    <property type="entry name" value="E set domains"/>
    <property type="match status" value="5"/>
</dbReference>
<dbReference type="GO" id="GO:0051015">
    <property type="term" value="F:actin filament binding"/>
    <property type="evidence" value="ECO:0007669"/>
    <property type="project" value="InterPro"/>
</dbReference>
<feature type="compositionally biased region" description="Basic and acidic residues" evidence="3">
    <location>
        <begin position="1489"/>
        <end position="1514"/>
    </location>
</feature>
<feature type="repeat" description="Filamin" evidence="2">
    <location>
        <begin position="47"/>
        <end position="139"/>
    </location>
</feature>
<organism evidence="4 5">
    <name type="scientific">Chrysochromulina tobinii</name>
    <dbReference type="NCBI Taxonomy" id="1460289"/>
    <lineage>
        <taxon>Eukaryota</taxon>
        <taxon>Haptista</taxon>
        <taxon>Haptophyta</taxon>
        <taxon>Prymnesiophyceae</taxon>
        <taxon>Prymnesiales</taxon>
        <taxon>Chrysochromulinaceae</taxon>
        <taxon>Chrysochromulina</taxon>
    </lineage>
</organism>
<dbReference type="Pfam" id="PF00630">
    <property type="entry name" value="Filamin"/>
    <property type="match status" value="4"/>
</dbReference>
<keyword evidence="1" id="KW-0677">Repeat</keyword>
<feature type="repeat" description="Filamin" evidence="2">
    <location>
        <begin position="895"/>
        <end position="932"/>
    </location>
</feature>
<feature type="compositionally biased region" description="Basic and acidic residues" evidence="3">
    <location>
        <begin position="1584"/>
        <end position="1597"/>
    </location>
</feature>
<comment type="caution">
    <text evidence="4">The sequence shown here is derived from an EMBL/GenBank/DDBJ whole genome shotgun (WGS) entry which is preliminary data.</text>
</comment>
<feature type="repeat" description="Filamin" evidence="2">
    <location>
        <begin position="141"/>
        <end position="277"/>
    </location>
</feature>
<feature type="compositionally biased region" description="Low complexity" evidence="3">
    <location>
        <begin position="1431"/>
        <end position="1453"/>
    </location>
</feature>
<accession>A0A0M0JAK2</accession>
<dbReference type="InterPro" id="IPR001298">
    <property type="entry name" value="Filamin/ABP280_rpt"/>
</dbReference>